<accession>A0ABT5HQF0</accession>
<feature type="transmembrane region" description="Helical" evidence="9">
    <location>
        <begin position="309"/>
        <end position="330"/>
    </location>
</feature>
<feature type="transmembrane region" description="Helical" evidence="9">
    <location>
        <begin position="81"/>
        <end position="100"/>
    </location>
</feature>
<dbReference type="PROSITE" id="PS00216">
    <property type="entry name" value="SUGAR_TRANSPORT_1"/>
    <property type="match status" value="1"/>
</dbReference>
<dbReference type="PRINTS" id="PR01035">
    <property type="entry name" value="TCRTETA"/>
</dbReference>
<keyword evidence="7 9" id="KW-0472">Membrane</keyword>
<evidence type="ECO:0000256" key="1">
    <source>
        <dbReference type="ARBA" id="ARBA00003279"/>
    </source>
</evidence>
<evidence type="ECO:0000256" key="9">
    <source>
        <dbReference type="SAM" id="Phobius"/>
    </source>
</evidence>
<dbReference type="InterPro" id="IPR020846">
    <property type="entry name" value="MFS_dom"/>
</dbReference>
<feature type="transmembrane region" description="Helical" evidence="9">
    <location>
        <begin position="106"/>
        <end position="126"/>
    </location>
</feature>
<dbReference type="RefSeq" id="WP_272746808.1">
    <property type="nucleotide sequence ID" value="NZ_JAQQKX010000002.1"/>
</dbReference>
<feature type="region of interest" description="Disordered" evidence="8">
    <location>
        <begin position="405"/>
        <end position="424"/>
    </location>
</feature>
<dbReference type="InterPro" id="IPR036259">
    <property type="entry name" value="MFS_trans_sf"/>
</dbReference>
<keyword evidence="4" id="KW-0813">Transport</keyword>
<dbReference type="EMBL" id="JAQQKX010000002">
    <property type="protein sequence ID" value="MDC7682300.1"/>
    <property type="molecule type" value="Genomic_DNA"/>
</dbReference>
<dbReference type="InterPro" id="IPR005829">
    <property type="entry name" value="Sugar_transporter_CS"/>
</dbReference>
<evidence type="ECO:0000256" key="5">
    <source>
        <dbReference type="ARBA" id="ARBA00022692"/>
    </source>
</evidence>
<evidence type="ECO:0000256" key="8">
    <source>
        <dbReference type="SAM" id="MobiDB-lite"/>
    </source>
</evidence>
<comment type="caution">
    <text evidence="11">The sequence shown here is derived from an EMBL/GenBank/DDBJ whole genome shotgun (WGS) entry which is preliminary data.</text>
</comment>
<dbReference type="Gene3D" id="1.20.1250.20">
    <property type="entry name" value="MFS general substrate transporter like domains"/>
    <property type="match status" value="1"/>
</dbReference>
<dbReference type="PROSITE" id="PS50850">
    <property type="entry name" value="MFS"/>
    <property type="match status" value="1"/>
</dbReference>
<feature type="transmembrane region" description="Helical" evidence="9">
    <location>
        <begin position="285"/>
        <end position="303"/>
    </location>
</feature>
<dbReference type="InterPro" id="IPR011701">
    <property type="entry name" value="MFS"/>
</dbReference>
<dbReference type="InterPro" id="IPR001958">
    <property type="entry name" value="Tet-R_TetA/multi-R_MdtG-like"/>
</dbReference>
<evidence type="ECO:0000256" key="2">
    <source>
        <dbReference type="ARBA" id="ARBA00004141"/>
    </source>
</evidence>
<evidence type="ECO:0000313" key="11">
    <source>
        <dbReference type="EMBL" id="MDC7682300.1"/>
    </source>
</evidence>
<comment type="similarity">
    <text evidence="3">Belongs to the major facilitator superfamily. TCR/Tet family.</text>
</comment>
<feature type="domain" description="Major facilitator superfamily (MFS) profile" evidence="10">
    <location>
        <begin position="11"/>
        <end position="405"/>
    </location>
</feature>
<feature type="transmembrane region" description="Helical" evidence="9">
    <location>
        <begin position="49"/>
        <end position="69"/>
    </location>
</feature>
<feature type="transmembrane region" description="Helical" evidence="9">
    <location>
        <begin position="377"/>
        <end position="398"/>
    </location>
</feature>
<feature type="transmembrane region" description="Helical" evidence="9">
    <location>
        <begin position="167"/>
        <end position="187"/>
    </location>
</feature>
<evidence type="ECO:0000256" key="6">
    <source>
        <dbReference type="ARBA" id="ARBA00022989"/>
    </source>
</evidence>
<proteinExistence type="inferred from homology"/>
<dbReference type="SUPFAM" id="SSF103473">
    <property type="entry name" value="MFS general substrate transporter"/>
    <property type="match status" value="1"/>
</dbReference>
<organism evidence="11 12">
    <name type="scientific">Asticcacaulis aquaticus</name>
    <dbReference type="NCBI Taxonomy" id="2984212"/>
    <lineage>
        <taxon>Bacteria</taxon>
        <taxon>Pseudomonadati</taxon>
        <taxon>Pseudomonadota</taxon>
        <taxon>Alphaproteobacteria</taxon>
        <taxon>Caulobacterales</taxon>
        <taxon>Caulobacteraceae</taxon>
        <taxon>Asticcacaulis</taxon>
    </lineage>
</organism>
<dbReference type="PANTHER" id="PTHR23504">
    <property type="entry name" value="MAJOR FACILITATOR SUPERFAMILY DOMAIN-CONTAINING PROTEIN 10"/>
    <property type="match status" value="1"/>
</dbReference>
<dbReference type="Pfam" id="PF07690">
    <property type="entry name" value="MFS_1"/>
    <property type="match status" value="1"/>
</dbReference>
<keyword evidence="6 9" id="KW-1133">Transmembrane helix</keyword>
<evidence type="ECO:0000313" key="12">
    <source>
        <dbReference type="Proteomes" id="UP001214854"/>
    </source>
</evidence>
<feature type="transmembrane region" description="Helical" evidence="9">
    <location>
        <begin position="138"/>
        <end position="161"/>
    </location>
</feature>
<sequence>MGGDHKRLKPGVLFIFITVCLDMVALGIAIPVLPHLIQGFVGTVSAAGWWSGLFNSLWGLTQFGCSPILGALSDRFGRRPIILLSNLGLALDYLIMAIAPNLWCLLIGRVLNGVTSSSITTAYAYISDISEPDERAQMYGYVGAAFGLGFVLGPTLGGLLGDIDLRLPFWVAGLLSLVNAIYGALVLPESLDKAHRKPFSLKDANPVASILFLWRAKSVMRMALISMVSNFAHHVIPATFVLYASYRLGWGQREVGLAMAYYAVWAIIVQGGLTGIVVRTIGEKATLVVGLLCGLLGFISYGYNTNWHIFLFSIPLMGFWGMTNAALQSLMTTRVKVDEQGLLQGALSSLMSLSGIIAPFVFGYILSVMTRPGVDRVWSGAAFFAAALTLLVALLMALGVKDRAKGEPAPPKAPNIHHDGEPLF</sequence>
<feature type="transmembrane region" description="Helical" evidence="9">
    <location>
        <begin position="342"/>
        <end position="365"/>
    </location>
</feature>
<keyword evidence="5 9" id="KW-0812">Transmembrane</keyword>
<evidence type="ECO:0000256" key="7">
    <source>
        <dbReference type="ARBA" id="ARBA00023136"/>
    </source>
</evidence>
<dbReference type="Proteomes" id="UP001214854">
    <property type="component" value="Unassembled WGS sequence"/>
</dbReference>
<name>A0ABT5HQF0_9CAUL</name>
<keyword evidence="12" id="KW-1185">Reference proteome</keyword>
<feature type="transmembrane region" description="Helical" evidence="9">
    <location>
        <begin position="223"/>
        <end position="246"/>
    </location>
</feature>
<reference evidence="11 12" key="1">
    <citation type="submission" date="2023-01" db="EMBL/GenBank/DDBJ databases">
        <title>Novel species of the genus Asticcacaulis isolated from rivers.</title>
        <authorList>
            <person name="Lu H."/>
        </authorList>
    </citation>
    <scope>NUCLEOTIDE SEQUENCE [LARGE SCALE GENOMIC DNA]</scope>
    <source>
        <strain evidence="11 12">BYS171W</strain>
    </source>
</reference>
<gene>
    <name evidence="11" type="ORF">PQU92_03380</name>
</gene>
<evidence type="ECO:0000256" key="4">
    <source>
        <dbReference type="ARBA" id="ARBA00022448"/>
    </source>
</evidence>
<dbReference type="PANTHER" id="PTHR23504:SF15">
    <property type="entry name" value="MAJOR FACILITATOR SUPERFAMILY (MFS) PROFILE DOMAIN-CONTAINING PROTEIN"/>
    <property type="match status" value="1"/>
</dbReference>
<comment type="function">
    <text evidence="1">Resistance to tetracycline by an active tetracycline efflux. This is an energy-dependent process that decreases the accumulation of the antibiotic in whole cells. This protein functions as a metal-tetracycline/H(+) antiporter.</text>
</comment>
<protein>
    <submittedName>
        <fullName evidence="11">MFS transporter</fullName>
    </submittedName>
</protein>
<evidence type="ECO:0000256" key="3">
    <source>
        <dbReference type="ARBA" id="ARBA00007520"/>
    </source>
</evidence>
<feature type="transmembrane region" description="Helical" evidence="9">
    <location>
        <begin position="258"/>
        <end position="278"/>
    </location>
</feature>
<evidence type="ECO:0000259" key="10">
    <source>
        <dbReference type="PROSITE" id="PS50850"/>
    </source>
</evidence>
<comment type="subcellular location">
    <subcellularLocation>
        <location evidence="2">Membrane</location>
        <topology evidence="2">Multi-pass membrane protein</topology>
    </subcellularLocation>
</comment>
<feature type="transmembrane region" description="Helical" evidence="9">
    <location>
        <begin position="12"/>
        <end position="37"/>
    </location>
</feature>